<evidence type="ECO:0000313" key="2">
    <source>
        <dbReference type="Proteomes" id="UP000683360"/>
    </source>
</evidence>
<comment type="caution">
    <text evidence="1">The sequence shown here is derived from an EMBL/GenBank/DDBJ whole genome shotgun (WGS) entry which is preliminary data.</text>
</comment>
<sequence>MDEEPSTSGGIKCQIPPDLLNEIDVIAARHPRKAAIPAALDDNQKRWLVVGICLHSIISPALRNYVDSVLTVFQSELIRKYKIDTQMYPNQLKDDPQTFAVLNYTAVNNNKKFGKNYAKYDYTIKNAVDLSKLYLQTHMARYTGFDATCDSSHLLGLILEISKFDPVIKSDVYDVCKLTV</sequence>
<gene>
    <name evidence="1" type="ORF">MEDL_41340</name>
</gene>
<dbReference type="Proteomes" id="UP000683360">
    <property type="component" value="Unassembled WGS sequence"/>
</dbReference>
<dbReference type="EMBL" id="CAJPWZ010001995">
    <property type="protein sequence ID" value="CAG2228386.1"/>
    <property type="molecule type" value="Genomic_DNA"/>
</dbReference>
<protein>
    <submittedName>
        <fullName evidence="1">Uncharacterized protein</fullName>
    </submittedName>
</protein>
<name>A0A8S3TCW3_MYTED</name>
<keyword evidence="2" id="KW-1185">Reference proteome</keyword>
<accession>A0A8S3TCW3</accession>
<evidence type="ECO:0000313" key="1">
    <source>
        <dbReference type="EMBL" id="CAG2228386.1"/>
    </source>
</evidence>
<reference evidence="1" key="1">
    <citation type="submission" date="2021-03" db="EMBL/GenBank/DDBJ databases">
        <authorList>
            <person name="Bekaert M."/>
        </authorList>
    </citation>
    <scope>NUCLEOTIDE SEQUENCE</scope>
</reference>
<dbReference type="OrthoDB" id="5988093at2759"/>
<organism evidence="1 2">
    <name type="scientific">Mytilus edulis</name>
    <name type="common">Blue mussel</name>
    <dbReference type="NCBI Taxonomy" id="6550"/>
    <lineage>
        <taxon>Eukaryota</taxon>
        <taxon>Metazoa</taxon>
        <taxon>Spiralia</taxon>
        <taxon>Lophotrochozoa</taxon>
        <taxon>Mollusca</taxon>
        <taxon>Bivalvia</taxon>
        <taxon>Autobranchia</taxon>
        <taxon>Pteriomorphia</taxon>
        <taxon>Mytilida</taxon>
        <taxon>Mytiloidea</taxon>
        <taxon>Mytilidae</taxon>
        <taxon>Mytilinae</taxon>
        <taxon>Mytilus</taxon>
    </lineage>
</organism>
<dbReference type="AlphaFoldDB" id="A0A8S3TCW3"/>
<proteinExistence type="predicted"/>